<dbReference type="RefSeq" id="WP_011391022.1">
    <property type="nucleotide sequence ID" value="NC_007643.1"/>
</dbReference>
<dbReference type="eggNOG" id="ENOG5032RP4">
    <property type="taxonomic scope" value="Bacteria"/>
</dbReference>
<feature type="chain" id="PRO_5004214822" description="Lipoprotein" evidence="1">
    <location>
        <begin position="23"/>
        <end position="210"/>
    </location>
</feature>
<proteinExistence type="predicted"/>
<reference evidence="2 3" key="1">
    <citation type="journal article" date="2011" name="Stand. Genomic Sci.">
        <title>Complete genome sequence of Rhodospirillum rubrum type strain (S1).</title>
        <authorList>
            <person name="Munk A.C."/>
            <person name="Copeland A."/>
            <person name="Lucas S."/>
            <person name="Lapidus A."/>
            <person name="Del Rio T.G."/>
            <person name="Barry K."/>
            <person name="Detter J.C."/>
            <person name="Hammon N."/>
            <person name="Israni S."/>
            <person name="Pitluck S."/>
            <person name="Brettin T."/>
            <person name="Bruce D."/>
            <person name="Han C."/>
            <person name="Tapia R."/>
            <person name="Gilna P."/>
            <person name="Schmutz J."/>
            <person name="Larimer F."/>
            <person name="Land M."/>
            <person name="Kyrpides N.C."/>
            <person name="Mavromatis K."/>
            <person name="Richardson P."/>
            <person name="Rohde M."/>
            <person name="Goker M."/>
            <person name="Klenk H.P."/>
            <person name="Zhang Y."/>
            <person name="Roberts G.P."/>
            <person name="Reslewic S."/>
            <person name="Schwartz D.C."/>
        </authorList>
    </citation>
    <scope>NUCLEOTIDE SEQUENCE [LARGE SCALE GENOMIC DNA]</scope>
    <source>
        <strain evidence="3">ATCC 11170 / ATH 1.1.1 / DSM 467 / LMG 4362 / NCIMB 8255 / S1</strain>
    </source>
</reference>
<evidence type="ECO:0000313" key="2">
    <source>
        <dbReference type="EMBL" id="ABC24069.1"/>
    </source>
</evidence>
<keyword evidence="1" id="KW-0732">Signal</keyword>
<dbReference type="PROSITE" id="PS51318">
    <property type="entry name" value="TAT"/>
    <property type="match status" value="1"/>
</dbReference>
<dbReference type="Proteomes" id="UP000001929">
    <property type="component" value="Chromosome"/>
</dbReference>
<accession>Q2RP76</accession>
<dbReference type="EnsemblBacteria" id="ABC24069">
    <property type="protein sequence ID" value="ABC24069"/>
    <property type="gene ID" value="Rru_A3274"/>
</dbReference>
<evidence type="ECO:0000313" key="3">
    <source>
        <dbReference type="Proteomes" id="UP000001929"/>
    </source>
</evidence>
<dbReference type="EMBL" id="CP000230">
    <property type="protein sequence ID" value="ABC24069.1"/>
    <property type="molecule type" value="Genomic_DNA"/>
</dbReference>
<dbReference type="STRING" id="269796.Rru_A3274"/>
<feature type="signal peptide" evidence="1">
    <location>
        <begin position="1"/>
        <end position="22"/>
    </location>
</feature>
<dbReference type="InterPro" id="IPR006311">
    <property type="entry name" value="TAT_signal"/>
</dbReference>
<evidence type="ECO:0000256" key="1">
    <source>
        <dbReference type="SAM" id="SignalP"/>
    </source>
</evidence>
<dbReference type="KEGG" id="rru:Rru_A3274"/>
<evidence type="ECO:0008006" key="4">
    <source>
        <dbReference type="Google" id="ProtNLM"/>
    </source>
</evidence>
<protein>
    <recommendedName>
        <fullName evidence="4">Lipoprotein</fullName>
    </recommendedName>
</protein>
<keyword evidence="3" id="KW-1185">Reference proteome</keyword>
<name>Q2RP76_RHORT</name>
<sequence>MYKPGYSVSRRGFLALSLGGLAVLPAACSHPEPPPRFADLRFTHLPPMVLRAGRLDVQESYQSPLRPPNVEQEMPLPPARAARQWAFDRLQTSGESSLTVLMTILDASVTAKYLGVQKGLKGAFKTDQSERYDANLEATVELIDPSTGITLAQASAKVWRHVTVPENASVNDRDSAWFSLIEQLMGDFNNQMESSIRSYMVNYLSPRTFG</sequence>
<gene>
    <name evidence="2" type="ordered locus">Rru_A3274</name>
</gene>
<dbReference type="HOGENOM" id="CLU_113307_0_0_5"/>
<dbReference type="PATRIC" id="fig|269796.9.peg.3391"/>
<organism evidence="2 3">
    <name type="scientific">Rhodospirillum rubrum (strain ATCC 11170 / ATH 1.1.1 / DSM 467 / LMG 4362 / NCIMB 8255 / S1)</name>
    <dbReference type="NCBI Taxonomy" id="269796"/>
    <lineage>
        <taxon>Bacteria</taxon>
        <taxon>Pseudomonadati</taxon>
        <taxon>Pseudomonadota</taxon>
        <taxon>Alphaproteobacteria</taxon>
        <taxon>Rhodospirillales</taxon>
        <taxon>Rhodospirillaceae</taxon>
        <taxon>Rhodospirillum</taxon>
    </lineage>
</organism>
<dbReference type="AlphaFoldDB" id="Q2RP76"/>